<sequence length="300" mass="33885">MNIVPDSDRGRSSVKLKLATIVVQCLSSADCAECRAQAIDGSSPFEQAPRSGGQPETRPRSLPSLAVMVLRLYGDLLSQPTRAIAIFLEVNLIDYELHFLSLTKREHKSPEFLAINPRGQIPALVDDGFNLAESATILRYLASTRSVSDHWYPADARKRARVDALLDWYHTNLRNTAKYVFSRALQVLVFKLPEPTYEEVKKHEKDMTDALNYLETTLLTREGPFLLGESEPSIADVLIGCEVTQLKLLPKRDCEAILDSRPRIRNWLQELEIALGPHFARFHVRVDSTAKFLESKRSKL</sequence>
<dbReference type="Pfam" id="PF02798">
    <property type="entry name" value="GST_N"/>
    <property type="match status" value="1"/>
</dbReference>
<keyword evidence="4" id="KW-1185">Reference proteome</keyword>
<dbReference type="SFLD" id="SFLDG00358">
    <property type="entry name" value="Main_(cytGST)"/>
    <property type="match status" value="1"/>
</dbReference>
<dbReference type="InterPro" id="IPR036249">
    <property type="entry name" value="Thioredoxin-like_sf"/>
</dbReference>
<dbReference type="Proteomes" id="UP000077202">
    <property type="component" value="Unassembled WGS sequence"/>
</dbReference>
<dbReference type="SUPFAM" id="SSF47616">
    <property type="entry name" value="GST C-terminal domain-like"/>
    <property type="match status" value="1"/>
</dbReference>
<dbReference type="InterPro" id="IPR040079">
    <property type="entry name" value="Glutathione_S-Trfase"/>
</dbReference>
<evidence type="ECO:0000259" key="2">
    <source>
        <dbReference type="PROSITE" id="PS50405"/>
    </source>
</evidence>
<dbReference type="Gene3D" id="3.40.30.10">
    <property type="entry name" value="Glutaredoxin"/>
    <property type="match status" value="1"/>
</dbReference>
<evidence type="ECO:0008006" key="5">
    <source>
        <dbReference type="Google" id="ProtNLM"/>
    </source>
</evidence>
<proteinExistence type="predicted"/>
<dbReference type="SUPFAM" id="SSF52833">
    <property type="entry name" value="Thioredoxin-like"/>
    <property type="match status" value="1"/>
</dbReference>
<dbReference type="EMBL" id="LVLJ01003591">
    <property type="protein sequence ID" value="OAE20668.1"/>
    <property type="molecule type" value="Genomic_DNA"/>
</dbReference>
<dbReference type="PROSITE" id="PS50405">
    <property type="entry name" value="GST_CTER"/>
    <property type="match status" value="1"/>
</dbReference>
<organism evidence="3 4">
    <name type="scientific">Marchantia polymorpha subsp. ruderalis</name>
    <dbReference type="NCBI Taxonomy" id="1480154"/>
    <lineage>
        <taxon>Eukaryota</taxon>
        <taxon>Viridiplantae</taxon>
        <taxon>Streptophyta</taxon>
        <taxon>Embryophyta</taxon>
        <taxon>Marchantiophyta</taxon>
        <taxon>Marchantiopsida</taxon>
        <taxon>Marchantiidae</taxon>
        <taxon>Marchantiales</taxon>
        <taxon>Marchantiaceae</taxon>
        <taxon>Marchantia</taxon>
    </lineage>
</organism>
<evidence type="ECO:0000313" key="4">
    <source>
        <dbReference type="Proteomes" id="UP000077202"/>
    </source>
</evidence>
<dbReference type="PANTHER" id="PTHR44750">
    <property type="entry name" value="GLUTATHIONE S-TRANSFERASE T1-RELATED"/>
    <property type="match status" value="1"/>
</dbReference>
<dbReference type="PROSITE" id="PS50404">
    <property type="entry name" value="GST_NTER"/>
    <property type="match status" value="1"/>
</dbReference>
<dbReference type="InterPro" id="IPR043377">
    <property type="entry name" value="GSTT1/2/3"/>
</dbReference>
<evidence type="ECO:0000259" key="1">
    <source>
        <dbReference type="PROSITE" id="PS50404"/>
    </source>
</evidence>
<comment type="caution">
    <text evidence="3">The sequence shown here is derived from an EMBL/GenBank/DDBJ whole genome shotgun (WGS) entry which is preliminary data.</text>
</comment>
<accession>A0A176VI84</accession>
<evidence type="ECO:0000313" key="3">
    <source>
        <dbReference type="EMBL" id="OAE20668.1"/>
    </source>
</evidence>
<reference evidence="3" key="1">
    <citation type="submission" date="2016-03" db="EMBL/GenBank/DDBJ databases">
        <title>Mechanisms controlling the formation of the plant cell surface in tip-growing cells are functionally conserved among land plants.</title>
        <authorList>
            <person name="Honkanen S."/>
            <person name="Jones V.A."/>
            <person name="Morieri G."/>
            <person name="Champion C."/>
            <person name="Hetherington A.J."/>
            <person name="Kelly S."/>
            <person name="Saint-Marcoux D."/>
            <person name="Proust H."/>
            <person name="Prescott H."/>
            <person name="Dolan L."/>
        </authorList>
    </citation>
    <scope>NUCLEOTIDE SEQUENCE [LARGE SCALE GENOMIC DNA]</scope>
    <source>
        <tissue evidence="3">Whole gametophyte</tissue>
    </source>
</reference>
<dbReference type="SFLD" id="SFLDS00019">
    <property type="entry name" value="Glutathione_Transferase_(cytos"/>
    <property type="match status" value="1"/>
</dbReference>
<dbReference type="InterPro" id="IPR004045">
    <property type="entry name" value="Glutathione_S-Trfase_N"/>
</dbReference>
<feature type="domain" description="GST N-terminal" evidence="1">
    <location>
        <begin position="68"/>
        <end position="149"/>
    </location>
</feature>
<dbReference type="InterPro" id="IPR036282">
    <property type="entry name" value="Glutathione-S-Trfase_C_sf"/>
</dbReference>
<protein>
    <recommendedName>
        <fullName evidence="5">Glutathione transferase</fullName>
    </recommendedName>
</protein>
<dbReference type="PANTHER" id="PTHR44750:SF1">
    <property type="entry name" value="GLUTATHIONE S-TRANSFERASE T1-RELATED"/>
    <property type="match status" value="1"/>
</dbReference>
<feature type="domain" description="GST C-terminal" evidence="2">
    <location>
        <begin position="155"/>
        <end position="300"/>
    </location>
</feature>
<gene>
    <name evidence="3" type="ORF">AXG93_154s1420</name>
</gene>
<name>A0A176VI84_MARPO</name>
<dbReference type="InterPro" id="IPR010987">
    <property type="entry name" value="Glutathione-S-Trfase_C-like"/>
</dbReference>
<dbReference type="AlphaFoldDB" id="A0A176VI84"/>
<dbReference type="Gene3D" id="1.20.1050.10">
    <property type="match status" value="1"/>
</dbReference>